<evidence type="ECO:0000313" key="2">
    <source>
        <dbReference type="Proteomes" id="UP000007881"/>
    </source>
</evidence>
<dbReference type="EMBL" id="AP012338">
    <property type="protein sequence ID" value="BAM04659.1"/>
    <property type="molecule type" value="Genomic_DNA"/>
</dbReference>
<dbReference type="RefSeq" id="WP_014437872.1">
    <property type="nucleotide sequence ID" value="NC_017080.1"/>
</dbReference>
<name>I0IHC1_PHYMF</name>
<dbReference type="AlphaFoldDB" id="I0IHC1"/>
<protein>
    <submittedName>
        <fullName evidence="1">Uncharacterized protein</fullName>
    </submittedName>
</protein>
<accession>I0IHC1</accession>
<sequence length="135" mass="14474">MRLQESDWTEALQRISHEQALLGERTAADRGGVPRDVPRSDRQRPCMLRVADGAGGHAVHEVMTRNSGRGGVSVLHNEALNTGEPVTLAMQLDDGRGFVAPANVAWCRRIGQVGEGAEVCFEIGFRFAAPLAAAA</sequence>
<reference evidence="1 2" key="1">
    <citation type="submission" date="2012-02" db="EMBL/GenBank/DDBJ databases">
        <title>Complete genome sequence of Phycisphaera mikurensis NBRC 102666.</title>
        <authorList>
            <person name="Ankai A."/>
            <person name="Hosoyama A."/>
            <person name="Terui Y."/>
            <person name="Sekine M."/>
            <person name="Fukai R."/>
            <person name="Kato Y."/>
            <person name="Nakamura S."/>
            <person name="Yamada-Narita S."/>
            <person name="Kawakoshi A."/>
            <person name="Fukunaga Y."/>
            <person name="Yamazaki S."/>
            <person name="Fujita N."/>
        </authorList>
    </citation>
    <scope>NUCLEOTIDE SEQUENCE [LARGE SCALE GENOMIC DNA]</scope>
    <source>
        <strain evidence="2">NBRC 102666 / KCTC 22515 / FYK2301M01</strain>
    </source>
</reference>
<evidence type="ECO:0000313" key="1">
    <source>
        <dbReference type="EMBL" id="BAM04659.1"/>
    </source>
</evidence>
<dbReference type="HOGENOM" id="CLU_1883821_0_0_0"/>
<organism evidence="1 2">
    <name type="scientific">Phycisphaera mikurensis (strain NBRC 102666 / KCTC 22515 / FYK2301M01)</name>
    <dbReference type="NCBI Taxonomy" id="1142394"/>
    <lineage>
        <taxon>Bacteria</taxon>
        <taxon>Pseudomonadati</taxon>
        <taxon>Planctomycetota</taxon>
        <taxon>Phycisphaerae</taxon>
        <taxon>Phycisphaerales</taxon>
        <taxon>Phycisphaeraceae</taxon>
        <taxon>Phycisphaera</taxon>
    </lineage>
</organism>
<dbReference type="Proteomes" id="UP000007881">
    <property type="component" value="Chromosome"/>
</dbReference>
<proteinExistence type="predicted"/>
<gene>
    <name evidence="1" type="ordered locus">PSMK_25000</name>
</gene>
<keyword evidence="2" id="KW-1185">Reference proteome</keyword>
<dbReference type="KEGG" id="phm:PSMK_25000"/>
<dbReference type="Gene3D" id="2.40.10.220">
    <property type="entry name" value="predicted glycosyltransferase like domains"/>
    <property type="match status" value="1"/>
</dbReference>